<gene>
    <name evidence="1" type="ORF">CA606_20045</name>
</gene>
<accession>A0A2S1B7N6</accession>
<name>A0A2S1B7N6_CAUVI</name>
<dbReference type="Proteomes" id="UP000217311">
    <property type="component" value="Chromosome"/>
</dbReference>
<evidence type="ECO:0000313" key="2">
    <source>
        <dbReference type="Proteomes" id="UP000217311"/>
    </source>
</evidence>
<dbReference type="RefSeq" id="WP_181242875.1">
    <property type="nucleotide sequence ID" value="NZ_CP023315.3"/>
</dbReference>
<organism evidence="1 2">
    <name type="scientific">Caulobacter vibrioides</name>
    <name type="common">Caulobacter crescentus</name>
    <dbReference type="NCBI Taxonomy" id="155892"/>
    <lineage>
        <taxon>Bacteria</taxon>
        <taxon>Pseudomonadati</taxon>
        <taxon>Pseudomonadota</taxon>
        <taxon>Alphaproteobacteria</taxon>
        <taxon>Caulobacterales</taxon>
        <taxon>Caulobacteraceae</taxon>
        <taxon>Caulobacter</taxon>
    </lineage>
</organism>
<protein>
    <submittedName>
        <fullName evidence="1">Uncharacterized protein</fullName>
    </submittedName>
</protein>
<reference evidence="2" key="1">
    <citation type="submission" date="2017-09" db="EMBL/GenBank/DDBJ databases">
        <title>Genome evolution observed in wild isolates of Caulobacter crescentus.</title>
        <authorList>
            <person name="Ely B."/>
            <person name="Wilson K."/>
            <person name="Scott D."/>
        </authorList>
    </citation>
    <scope>NUCLEOTIDE SEQUENCE [LARGE SCALE GENOMIC DNA]</scope>
    <source>
        <strain evidence="2">CB13b1a</strain>
    </source>
</reference>
<proteinExistence type="predicted"/>
<dbReference type="EMBL" id="CP023315">
    <property type="protein sequence ID" value="AWC68698.1"/>
    <property type="molecule type" value="Genomic_DNA"/>
</dbReference>
<evidence type="ECO:0000313" key="1">
    <source>
        <dbReference type="EMBL" id="AWC68698.1"/>
    </source>
</evidence>
<sequence>MAVIGLHAPRWRGSH</sequence>